<dbReference type="SUPFAM" id="SSF81901">
    <property type="entry name" value="HCP-like"/>
    <property type="match status" value="1"/>
</dbReference>
<name>A7TJJ3_VANPO</name>
<dbReference type="eggNOG" id="ENOG502QU4R">
    <property type="taxonomic scope" value="Eukaryota"/>
</dbReference>
<reference evidence="2 3" key="1">
    <citation type="journal article" date="2007" name="Proc. Natl. Acad. Sci. U.S.A.">
        <title>Independent sorting-out of thousands of duplicated gene pairs in two yeast species descended from a whole-genome duplication.</title>
        <authorList>
            <person name="Scannell D.R."/>
            <person name="Frank A.C."/>
            <person name="Conant G.C."/>
            <person name="Byrne K.P."/>
            <person name="Woolfit M."/>
            <person name="Wolfe K.H."/>
        </authorList>
    </citation>
    <scope>NUCLEOTIDE SEQUENCE [LARGE SCALE GENOMIC DNA]</scope>
    <source>
        <strain evidence="3">ATCC 22028 / DSM 70294 / BCRC 21397 / CBS 2163 / NBRC 10782 / NRRL Y-8283 / UCD 57-17</strain>
    </source>
</reference>
<dbReference type="SMART" id="SM00028">
    <property type="entry name" value="TPR"/>
    <property type="match status" value="2"/>
</dbReference>
<dbReference type="FunCoup" id="A7TJJ3">
    <property type="interactions" value="15"/>
</dbReference>
<gene>
    <name evidence="2" type="ORF">Kpol_534p15</name>
</gene>
<dbReference type="InterPro" id="IPR011990">
    <property type="entry name" value="TPR-like_helical_dom_sf"/>
</dbReference>
<dbReference type="OMA" id="WFKLGME"/>
<sequence>MLRFQIKWVRQYSNVSSINRPLFETVFPKQKFIKKILFDLDSRLTYSKLQPLFKYFYENMDNDEVEITANKLWKGITGDDLMLMKKVLERTRRKTKATNKHLLVLENSILDKAADVGNQDAIAILSFDVLKDPKNSTDEDIDYARMLTKQLYKSQHPMTIKFIGDLSLRQHNDVEAEKYYKKFLELEDDTVLAGEVYGQLGELYFRRANVFKAEEHFKKSVKLTPMDLSVRSYYYLAQINMNSYPQLARTLLELCATQGFKEAFRSLGYLEMNYYNSNDKAYEWFKLGMELYDVECYFGFFDCCLKLKDTKSAILCIKSLEKLKEVNFDHKPLIDIFLASRESSIKKLKIPVTDSDTTKKDVEIIKADAETIKTDVETTKPLTNDDNNRWNL</sequence>
<evidence type="ECO:0000313" key="2">
    <source>
        <dbReference type="EMBL" id="EDO17536.1"/>
    </source>
</evidence>
<evidence type="ECO:0000256" key="1">
    <source>
        <dbReference type="PROSITE-ProRule" id="PRU00339"/>
    </source>
</evidence>
<keyword evidence="1" id="KW-0802">TPR repeat</keyword>
<dbReference type="EMBL" id="DS480402">
    <property type="protein sequence ID" value="EDO17536.1"/>
    <property type="molecule type" value="Genomic_DNA"/>
</dbReference>
<dbReference type="InterPro" id="IPR019734">
    <property type="entry name" value="TPR_rpt"/>
</dbReference>
<dbReference type="Proteomes" id="UP000000267">
    <property type="component" value="Unassembled WGS sequence"/>
</dbReference>
<dbReference type="PhylomeDB" id="A7TJJ3"/>
<keyword evidence="3" id="KW-1185">Reference proteome</keyword>
<dbReference type="GO" id="GO:0032979">
    <property type="term" value="P:protein insertion into mitochondrial inner membrane from matrix"/>
    <property type="evidence" value="ECO:0007669"/>
    <property type="project" value="EnsemblFungi"/>
</dbReference>
<dbReference type="PROSITE" id="PS50005">
    <property type="entry name" value="TPR"/>
    <property type="match status" value="1"/>
</dbReference>
<dbReference type="AlphaFoldDB" id="A7TJJ3"/>
<dbReference type="KEGG" id="vpo:Kpol_534p15"/>
<dbReference type="STRING" id="436907.A7TJJ3"/>
<proteinExistence type="predicted"/>
<feature type="repeat" description="TPR" evidence="1">
    <location>
        <begin position="194"/>
        <end position="227"/>
    </location>
</feature>
<dbReference type="InParanoid" id="A7TJJ3"/>
<dbReference type="OrthoDB" id="1658288at2759"/>
<organism evidence="3">
    <name type="scientific">Vanderwaltozyma polyspora (strain ATCC 22028 / DSM 70294 / BCRC 21397 / CBS 2163 / NBRC 10782 / NRRL Y-8283 / UCD 57-17)</name>
    <name type="common">Kluyveromyces polysporus</name>
    <dbReference type="NCBI Taxonomy" id="436907"/>
    <lineage>
        <taxon>Eukaryota</taxon>
        <taxon>Fungi</taxon>
        <taxon>Dikarya</taxon>
        <taxon>Ascomycota</taxon>
        <taxon>Saccharomycotina</taxon>
        <taxon>Saccharomycetes</taxon>
        <taxon>Saccharomycetales</taxon>
        <taxon>Saccharomycetaceae</taxon>
        <taxon>Vanderwaltozyma</taxon>
    </lineage>
</organism>
<dbReference type="GeneID" id="5545758"/>
<dbReference type="GO" id="GO:0005759">
    <property type="term" value="C:mitochondrial matrix"/>
    <property type="evidence" value="ECO:0007669"/>
    <property type="project" value="EnsemblFungi"/>
</dbReference>
<protein>
    <submittedName>
        <fullName evidence="2">Uncharacterized protein</fullName>
    </submittedName>
</protein>
<accession>A7TJJ3</accession>
<dbReference type="Gene3D" id="1.25.40.10">
    <property type="entry name" value="Tetratricopeptide repeat domain"/>
    <property type="match status" value="1"/>
</dbReference>
<dbReference type="HOGENOM" id="CLU_047859_0_0_1"/>
<dbReference type="RefSeq" id="XP_001645394.1">
    <property type="nucleotide sequence ID" value="XM_001645344.1"/>
</dbReference>
<evidence type="ECO:0000313" key="3">
    <source>
        <dbReference type="Proteomes" id="UP000000267"/>
    </source>
</evidence>